<reference evidence="2 3" key="1">
    <citation type="submission" date="2015-06" db="EMBL/GenBank/DDBJ databases">
        <authorList>
            <person name="Zeng Y."/>
            <person name="Huang Y."/>
        </authorList>
    </citation>
    <scope>NUCLEOTIDE SEQUENCE [LARGE SCALE GENOMIC DNA]</scope>
    <source>
        <strain evidence="2 3">PQ-2</strain>
    </source>
</reference>
<evidence type="ECO:0000313" key="2">
    <source>
        <dbReference type="EMBL" id="AKM10135.1"/>
    </source>
</evidence>
<dbReference type="Gene3D" id="2.160.20.10">
    <property type="entry name" value="Single-stranded right-handed beta-helix, Pectin lyase-like"/>
    <property type="match status" value="1"/>
</dbReference>
<feature type="region of interest" description="Disordered" evidence="1">
    <location>
        <begin position="706"/>
        <end position="778"/>
    </location>
</feature>
<feature type="compositionally biased region" description="Gly residues" evidence="1">
    <location>
        <begin position="720"/>
        <end position="733"/>
    </location>
</feature>
<accession>A0A0G3XF50</accession>
<dbReference type="KEGG" id="cna:AB433_09355"/>
<dbReference type="EMBL" id="CP011770">
    <property type="protein sequence ID" value="AKM10135.1"/>
    <property type="molecule type" value="Genomic_DNA"/>
</dbReference>
<dbReference type="STRING" id="1348774.AB433_09355"/>
<sequence>MGAGTMGRSKTAIGGFDAMANSTAKARRMGRFLLSASVAAAALAAAHPALAQVNATGTAVFGANDPTTSGSTTSVTVNAAEALVDWTATDADVFLPQNSTLEFNGIGGDYTVLNRIDPIAGNALLMDGAVNATAANGSGNVWFYSPTGFVVGANASFDVNGLMFSASPIDSVDEAGQSLFTNPGEVVFGQALNSDASVVFQNGGAYTLGQADSYLAVVAPRIEQRANISVNGSVAYIAAEAATLTASGGLFDISVSVGSEDANGIVHDGTTSGPLPTAPGSGQYFVAVPKNQLMTMLIGGSVGYSEASAVSVNDGRIVLSAGYDVVGGTVDTTSGVAGASMTVHGVQATSAIDAGATDAIALTDASDAIFLLKDARFYAGNTLSLDLGGTVVEEGANLDASDLLLESGGDLTIDLVNGASTFVSDLTALARDSVVATVSDGATLFVDGTLTLGSSVESAGAITAGDVTLTVADGTVDAGGLNLISIARSDTAATGGTVTLETTDPGATVTTIDAVNVWSLGLGNDFNANGSSGTGGTAQVLIGGGNVNLGSDSGALYTLYVRADGGAGVGTDPAGTSGVSQGGTALIRITDGALGSDSIGISASGLPNTLDFDGNGNFVETGVRQAGDGFDAFGGNATFEQTGGQVTGVFNFGSAALAIVATGFGGAAQGSVTAGGTGGTGTGGSASYVQSGGTADLFTLSVDASGMGGAGSDEDVEGGQQPGSGGAGSGGIASGSLTGGSTTAGSVTLRADGNPRRPAPGLGTQAGQGGFARDVDGGDGGDGFGGDALFTVDGGSLLAGVDGNGGALPLFLTLSADGYGGAGGLVTIDVNPVSGGTGGEGQGGNTLLTFAGGALAATNIALSAIGNGGSAGADGSGGSSGIFAGADGGSGMGGTARLIATADLDLNLIGITLDATGSGADGEDSQTGTGGSGGVGAGGDVSLIADGAAVIANGVNLYADGYGGNGGATTAAGATGGAGGEGNGGSVRLAALNGGSFTDNAGFAVIAAEGFAGFGGDSASGTGGAGGDAAGGTVLLDALDGGVTVNGLLLSAVGYADKGGFGSTFGADGTATGGTVAITITGSNTVQIGNLNAIAYGALVESTTAAGTIVLDNSGTGSTTFNSLLFDNGYDSADPSGVMTVISNGATTTVLGNAGFYGAGTLTFDLTAGGLAVGSLTALTEGDLALSCGPAPCNGIAIGTDESVIEASGGIVSDGMIVTSGGLLEVSALGGDIVLNNGAGFTGAPLSVTASGSVLGTGTLASTGDLTLEVGGDVQAGSIVTDGRIVNVFAAPGSTWAVPGSIDVGMLAIAGGDQPISAGGDIAIGDLQAGGNALFLDAGGAVSLTTVSNLSDLDVIGDSIAFDSLTTSGYVILDSLGDVTGGAIDAGGDVVVFADGDLTATSLVSGGSIDVDVNAVNGLDSLTAPGSIFVFTLADQTYTLVDAGGNVLLSSGAGAITVADLSATGFVDLYGTTLDIGSSGALDVDYASAYDGDIVITAAGDLGMGYAEALGDIVLTSTGGDVVVGSLYAGTEPFSEGQGGLAMTIPDPGAGNIALNAAGDVTVNFTAFAPELFGIDAGGTANIFGNVFARLIYIRANDLVLGGQAFLGDADYTQDISLVALGDAGIGSGAFGTFLVDDFELTQMFSAGDFGLAAGGQLNVGDLSVIAGDGLLGTTGNLYLSGTGGIDVIGALLLDDALDATLVMQTGGFLYIDATSGSVRVRANGSQDGSMFLYADTILAASGQMVEDLSGLTYADYTDALGTPDGGDGRSLIEGGSIFVDADTFLVQNTGADTSFAARRGILANSMTVINSGGSLPRIAINGIVNGQTGLDTAFAIGLPMSAAPYSSVNGCFIGFGSQCGVTIPNELIKTLIGEDPPHSVLDGEPRSTIETRIITIDTVEPEGFQPLVDEPVTGTGNDDLWENGALDGKQCPVDVRQDECEEEDGE</sequence>
<evidence type="ECO:0008006" key="4">
    <source>
        <dbReference type="Google" id="ProtNLM"/>
    </source>
</evidence>
<evidence type="ECO:0000313" key="3">
    <source>
        <dbReference type="Proteomes" id="UP000035287"/>
    </source>
</evidence>
<feature type="region of interest" description="Disordered" evidence="1">
    <location>
        <begin position="1923"/>
        <end position="1947"/>
    </location>
</feature>
<name>A0A0G3XF50_9SPHN</name>
<keyword evidence="3" id="KW-1185">Reference proteome</keyword>
<protein>
    <recommendedName>
        <fullName evidence="4">Filamentous haemagglutinin FhaB/tRNA nuclease CdiA-like TPS domain-containing protein</fullName>
    </recommendedName>
</protein>
<proteinExistence type="predicted"/>
<dbReference type="Proteomes" id="UP000035287">
    <property type="component" value="Chromosome"/>
</dbReference>
<gene>
    <name evidence="2" type="ORF">AB433_09355</name>
</gene>
<dbReference type="PATRIC" id="fig|1348774.3.peg.1963"/>
<evidence type="ECO:0000256" key="1">
    <source>
        <dbReference type="SAM" id="MobiDB-lite"/>
    </source>
</evidence>
<organism evidence="2 3">
    <name type="scientific">Croceicoccus naphthovorans</name>
    <dbReference type="NCBI Taxonomy" id="1348774"/>
    <lineage>
        <taxon>Bacteria</taxon>
        <taxon>Pseudomonadati</taxon>
        <taxon>Pseudomonadota</taxon>
        <taxon>Alphaproteobacteria</taxon>
        <taxon>Sphingomonadales</taxon>
        <taxon>Erythrobacteraceae</taxon>
        <taxon>Croceicoccus</taxon>
    </lineage>
</organism>
<dbReference type="InterPro" id="IPR012334">
    <property type="entry name" value="Pectin_lyas_fold"/>
</dbReference>
<feature type="compositionally biased region" description="Low complexity" evidence="1">
    <location>
        <begin position="734"/>
        <end position="746"/>
    </location>
</feature>